<name>A0ABW3KW82_9FLAO</name>
<evidence type="ECO:0000313" key="2">
    <source>
        <dbReference type="EMBL" id="MFD1016963.1"/>
    </source>
</evidence>
<dbReference type="Proteomes" id="UP001597086">
    <property type="component" value="Unassembled WGS sequence"/>
</dbReference>
<dbReference type="NCBIfam" id="TIGR04183">
    <property type="entry name" value="Por_Secre_tail"/>
    <property type="match status" value="1"/>
</dbReference>
<accession>A0ABW3KW82</accession>
<sequence length="1107" mass="120384">MNTILPTVFSFTASKKVMTAVLLFVSALSFSQEITDIFPRRLTTGSVVTILGTGFTSTTAGAIDTNINSTDVTLVSSTEMTYTVTSDYDEGDGGDITTRSIGLGNVGTSFATGVDGAFEFIAPANKILTVSSDFGVNEIYTTWDQNGDGVGFWKSSDFDSSNSVEGKATWPNDRHDLLGFKMNNGVIYSTGVDDDLLEDELTDLGVDITDATQYVSQEFNAYSSRGITGKPHGSNYLAMADKVDGVINGRVLNSSVLATVYDVIIDGVNGLDLGTGITNFNKDAEIKFYSGNGNVGALDAIPDLIITQMAQPGGSNNQDVYYYSDPDGNVVGRPVKLEIPYNEDSIRLFEWRLDLYLMDQSSSVTYENAYPTVESFGTKETRPFTMLALKLQDFEIDASNIDDVNNVNMAAGGSSDMAFMAYNKDAFDIKSPIVTEAPVSRYFCRFPTTESITFDALGSVEGGYSTPIDTLETITYQWFENFASVTSKSETLDSYTFAAGLTETDVENKIYKVRVENDYGSVDIPFTITKGGTPTYWDGSNWVMAPVYDGISIKSEDKSLIFSNDYNESDDLFGCDCTVSSGKNVVIPQDSKIILVNELTVEDEIPEFTDEEEYTSPYVAAGTFTLEDDASLVQINDVENSGEIIVKRTVEGATLHANDFVYWSSPVESANLSSMPGTSKYQWDVDGANSVSGTVGNWTSATDIMEIGRGYIARVPSAIDYTAVFTGTPNNGDIDIEVKKTPTSGSTGMDSGDKHWNLIGSPYPSAIDPAKLLINNTNLEGAVYVWTHSDPISASASSPFYDNFGLNYSDQYVAYNGTGASRATNEGENYIASGQGFFVKVLNDADDTSNVTFTNAMRHNDAEEAYDNDQFYRSSSTEAGITTEKQLLWLSLANENDSAISTLIGYVEGATEGKDRVYDAQTNNGGFNIYSLTSEDDNLVIQGLPLPFIDYNTVPLGYEVSASGIYRIAIADVKGSVFEEQEQDIYVEDTYTGVVHDLRASTYAFTSESGAFNDRFILRYTPPVTLSVDEIAADTTFAFINNATLNVKSSDGITAIEVYDMNGKKVVNYTLRGSENTFNTNFNFARGVYVASITLDNGSVVTKKLMN</sequence>
<evidence type="ECO:0000313" key="3">
    <source>
        <dbReference type="Proteomes" id="UP001597086"/>
    </source>
</evidence>
<evidence type="ECO:0000256" key="1">
    <source>
        <dbReference type="ARBA" id="ARBA00022729"/>
    </source>
</evidence>
<keyword evidence="3" id="KW-1185">Reference proteome</keyword>
<dbReference type="InterPro" id="IPR026444">
    <property type="entry name" value="Secre_tail"/>
</dbReference>
<dbReference type="EMBL" id="JBHTKM010000063">
    <property type="protein sequence ID" value="MFD1016963.1"/>
    <property type="molecule type" value="Genomic_DNA"/>
</dbReference>
<gene>
    <name evidence="2" type="ORF">ACFQ13_13630</name>
</gene>
<protein>
    <submittedName>
        <fullName evidence="2">T9SS type A sorting domain-containing protein</fullName>
    </submittedName>
</protein>
<proteinExistence type="predicted"/>
<reference evidence="3" key="1">
    <citation type="journal article" date="2019" name="Int. J. Syst. Evol. Microbiol.">
        <title>The Global Catalogue of Microorganisms (GCM) 10K type strain sequencing project: providing services to taxonomists for standard genome sequencing and annotation.</title>
        <authorList>
            <consortium name="The Broad Institute Genomics Platform"/>
            <consortium name="The Broad Institute Genome Sequencing Center for Infectious Disease"/>
            <person name="Wu L."/>
            <person name="Ma J."/>
        </authorList>
    </citation>
    <scope>NUCLEOTIDE SEQUENCE [LARGE SCALE GENOMIC DNA]</scope>
    <source>
        <strain evidence="3">CCUG 56098</strain>
    </source>
</reference>
<organism evidence="2 3">
    <name type="scientific">Winogradskyella rapida</name>
    <dbReference type="NCBI Taxonomy" id="549701"/>
    <lineage>
        <taxon>Bacteria</taxon>
        <taxon>Pseudomonadati</taxon>
        <taxon>Bacteroidota</taxon>
        <taxon>Flavobacteriia</taxon>
        <taxon>Flavobacteriales</taxon>
        <taxon>Flavobacteriaceae</taxon>
        <taxon>Winogradskyella</taxon>
    </lineage>
</organism>
<keyword evidence="1" id="KW-0732">Signal</keyword>
<comment type="caution">
    <text evidence="2">The sequence shown here is derived from an EMBL/GenBank/DDBJ whole genome shotgun (WGS) entry which is preliminary data.</text>
</comment>
<dbReference type="RefSeq" id="WP_386118257.1">
    <property type="nucleotide sequence ID" value="NZ_JBHTKM010000063.1"/>
</dbReference>